<dbReference type="InterPro" id="IPR015590">
    <property type="entry name" value="Aldehyde_DH_dom"/>
</dbReference>
<dbReference type="NCBIfam" id="NF010000">
    <property type="entry name" value="PRK13473.1"/>
    <property type="match status" value="1"/>
</dbReference>
<keyword evidence="1 4" id="KW-0560">Oxidoreductase</keyword>
<feature type="domain" description="Aldehyde dehydrogenase" evidence="5">
    <location>
        <begin position="18"/>
        <end position="470"/>
    </location>
</feature>
<dbReference type="PANTHER" id="PTHR11699">
    <property type="entry name" value="ALDEHYDE DEHYDROGENASE-RELATED"/>
    <property type="match status" value="1"/>
</dbReference>
<evidence type="ECO:0000313" key="6">
    <source>
        <dbReference type="EMBL" id="VVN11830.1"/>
    </source>
</evidence>
<evidence type="ECO:0000256" key="3">
    <source>
        <dbReference type="PROSITE-ProRule" id="PRU10007"/>
    </source>
</evidence>
<evidence type="ECO:0000256" key="4">
    <source>
        <dbReference type="RuleBase" id="RU003345"/>
    </source>
</evidence>
<reference evidence="6 7" key="1">
    <citation type="submission" date="2019-09" db="EMBL/GenBank/DDBJ databases">
        <authorList>
            <person name="Chandra G."/>
            <person name="Truman W A."/>
        </authorList>
    </citation>
    <scope>NUCLEOTIDE SEQUENCE [LARGE SCALE GENOMIC DNA]</scope>
    <source>
        <strain evidence="6">PS631</strain>
    </source>
</reference>
<sequence>MHTQMLINGQLVAGEGPAWTVLDPAAGTALAQISEASEAQVDSAVRAADSAFASWSQTSPKDRSLALLALADAIEQHGEELASLESQNCGKPLAAALNDEIPAIVDVFRYFAGAARCLGGSAAGEYLPGHTSMVRRDPLGVVASIAPWNYPLMMLAWKIAPALAAGNTVVLKPSELTPLTALRLAELAREIFPAGVLNILFGRGATVGTPLVTHPRVRMVSLTGSIPTGANIIGATAASVKRMHMELGGKAPVLIFDDADLDAAVAGIRSFGFYNAGQDCTAACRLYVQDAIYDELVERLGQAVASIKPGPQDAADTELGPLISAQHRDKVAGMVQRALDQPHIRLVTGGKVLEGAGFFYAPTLLADVLQDDEIARHEVFGPVVSVTRFADEAQALEWANDSEYGLASSVWTADVGRAHRLAARLQYGCTWVNTHFMLISEMPHGGQKQSGYGKDMSMYGLEDYTCVRHVMFKH</sequence>
<comment type="similarity">
    <text evidence="4">Belongs to the aldehyde dehydrogenase family.</text>
</comment>
<evidence type="ECO:0000256" key="2">
    <source>
        <dbReference type="ARBA" id="ARBA00023027"/>
    </source>
</evidence>
<dbReference type="SUPFAM" id="SSF53720">
    <property type="entry name" value="ALDH-like"/>
    <property type="match status" value="1"/>
</dbReference>
<dbReference type="InterPro" id="IPR016163">
    <property type="entry name" value="Ald_DH_C"/>
</dbReference>
<dbReference type="Gene3D" id="3.40.309.10">
    <property type="entry name" value="Aldehyde Dehydrogenase, Chain A, domain 2"/>
    <property type="match status" value="1"/>
</dbReference>
<dbReference type="OrthoDB" id="9812625at2"/>
<dbReference type="EC" id="1.2.1.19" evidence="6"/>
<dbReference type="Proteomes" id="UP000399692">
    <property type="component" value="Unassembled WGS sequence"/>
</dbReference>
<keyword evidence="2" id="KW-0520">NAD</keyword>
<dbReference type="InterPro" id="IPR029510">
    <property type="entry name" value="Ald_DH_CS_GLU"/>
</dbReference>
<dbReference type="InterPro" id="IPR015657">
    <property type="entry name" value="Aminobutyraldehyde_DH"/>
</dbReference>
<dbReference type="GO" id="GO:0019145">
    <property type="term" value="F:aminobutyraldehyde dehydrogenase (NAD+) activity"/>
    <property type="evidence" value="ECO:0007669"/>
    <property type="project" value="UniProtKB-EC"/>
</dbReference>
<protein>
    <submittedName>
        <fullName evidence="6">Gamma-aminobutyraldehyde dehydrogenase</fullName>
        <ecNumber evidence="6">1.2.1.19</ecNumber>
    </submittedName>
</protein>
<dbReference type="CDD" id="cd07092">
    <property type="entry name" value="ALDH_ABALDH-YdcW"/>
    <property type="match status" value="1"/>
</dbReference>
<evidence type="ECO:0000256" key="1">
    <source>
        <dbReference type="ARBA" id="ARBA00023002"/>
    </source>
</evidence>
<organism evidence="6 7">
    <name type="scientific">Pseudomonas fluorescens</name>
    <dbReference type="NCBI Taxonomy" id="294"/>
    <lineage>
        <taxon>Bacteria</taxon>
        <taxon>Pseudomonadati</taxon>
        <taxon>Pseudomonadota</taxon>
        <taxon>Gammaproteobacteria</taxon>
        <taxon>Pseudomonadales</taxon>
        <taxon>Pseudomonadaceae</taxon>
        <taxon>Pseudomonas</taxon>
    </lineage>
</organism>
<dbReference type="Gene3D" id="3.40.605.10">
    <property type="entry name" value="Aldehyde Dehydrogenase, Chain A, domain 1"/>
    <property type="match status" value="1"/>
</dbReference>
<dbReference type="EMBL" id="CABVHF010000016">
    <property type="protein sequence ID" value="VVN11830.1"/>
    <property type="molecule type" value="Genomic_DNA"/>
</dbReference>
<dbReference type="FunFam" id="3.40.605.10:FF:000001">
    <property type="entry name" value="Aldehyde dehydrogenase 1"/>
    <property type="match status" value="1"/>
</dbReference>
<dbReference type="InterPro" id="IPR016161">
    <property type="entry name" value="Ald_DH/histidinol_DH"/>
</dbReference>
<dbReference type="RefSeq" id="WP_150571026.1">
    <property type="nucleotide sequence ID" value="NZ_CABVHF010000016.1"/>
</dbReference>
<gene>
    <name evidence="6" type="primary">prr_2</name>
    <name evidence="6" type="ORF">PS631_03906</name>
</gene>
<evidence type="ECO:0000313" key="7">
    <source>
        <dbReference type="Proteomes" id="UP000399692"/>
    </source>
</evidence>
<proteinExistence type="inferred from homology"/>
<feature type="active site" evidence="3">
    <location>
        <position position="246"/>
    </location>
</feature>
<accession>A0A5E6V292</accession>
<dbReference type="AlphaFoldDB" id="A0A5E6V292"/>
<name>A0A5E6V292_PSEFL</name>
<evidence type="ECO:0000259" key="5">
    <source>
        <dbReference type="Pfam" id="PF00171"/>
    </source>
</evidence>
<dbReference type="PROSITE" id="PS00687">
    <property type="entry name" value="ALDEHYDE_DEHYDR_GLU"/>
    <property type="match status" value="1"/>
</dbReference>
<dbReference type="FunFam" id="3.40.309.10:FF:000010">
    <property type="entry name" value="Gamma-aminobutyraldehyde dehydrogenase"/>
    <property type="match status" value="1"/>
</dbReference>
<dbReference type="InterPro" id="IPR016162">
    <property type="entry name" value="Ald_DH_N"/>
</dbReference>
<dbReference type="Pfam" id="PF00171">
    <property type="entry name" value="Aldedh"/>
    <property type="match status" value="1"/>
</dbReference>